<dbReference type="AlphaFoldDB" id="A0A5C6C777"/>
<accession>A0A5C6C777</accession>
<evidence type="ECO:0000313" key="1">
    <source>
        <dbReference type="EMBL" id="TWU19982.1"/>
    </source>
</evidence>
<name>A0A5C6C777_9BACT</name>
<gene>
    <name evidence="1" type="ORF">Poly21_21610</name>
</gene>
<keyword evidence="2" id="KW-1185">Reference proteome</keyword>
<organism evidence="1 2">
    <name type="scientific">Allorhodopirellula heiligendammensis</name>
    <dbReference type="NCBI Taxonomy" id="2714739"/>
    <lineage>
        <taxon>Bacteria</taxon>
        <taxon>Pseudomonadati</taxon>
        <taxon>Planctomycetota</taxon>
        <taxon>Planctomycetia</taxon>
        <taxon>Pirellulales</taxon>
        <taxon>Pirellulaceae</taxon>
        <taxon>Allorhodopirellula</taxon>
    </lineage>
</organism>
<dbReference type="Proteomes" id="UP000319908">
    <property type="component" value="Unassembled WGS sequence"/>
</dbReference>
<dbReference type="EMBL" id="SJPU01000001">
    <property type="protein sequence ID" value="TWU19982.1"/>
    <property type="molecule type" value="Genomic_DNA"/>
</dbReference>
<protein>
    <submittedName>
        <fullName evidence="1">Uncharacterized protein</fullName>
    </submittedName>
</protein>
<reference evidence="1 2" key="1">
    <citation type="journal article" date="2020" name="Antonie Van Leeuwenhoek">
        <title>Rhodopirellula heiligendammensis sp. nov., Rhodopirellula pilleata sp. nov., and Rhodopirellula solitaria sp. nov. isolated from natural or artificial marine surfaces in Northern Germany and California, USA, and emended description of the genus Rhodopirellula.</title>
        <authorList>
            <person name="Kallscheuer N."/>
            <person name="Wiegand S."/>
            <person name="Jogler M."/>
            <person name="Boedeker C."/>
            <person name="Peeters S.H."/>
            <person name="Rast P."/>
            <person name="Heuer A."/>
            <person name="Jetten M.S.M."/>
            <person name="Rohde M."/>
            <person name="Jogler C."/>
        </authorList>
    </citation>
    <scope>NUCLEOTIDE SEQUENCE [LARGE SCALE GENOMIC DNA]</scope>
    <source>
        <strain evidence="1 2">Poly21</strain>
    </source>
</reference>
<sequence>MLVNQLKERPAAAPYIKNATCIVGYKRKNVPKHTLMWDKVFDRSIDLGVRVPEPHRKRCVRDLRTVWCGRQLCHLKMLCENSNIFCLSWQLGVSECLSSQWLLYTHASC</sequence>
<evidence type="ECO:0000313" key="2">
    <source>
        <dbReference type="Proteomes" id="UP000319908"/>
    </source>
</evidence>
<proteinExistence type="predicted"/>
<comment type="caution">
    <text evidence="1">The sequence shown here is derived from an EMBL/GenBank/DDBJ whole genome shotgun (WGS) entry which is preliminary data.</text>
</comment>